<dbReference type="Proteomes" id="UP000030728">
    <property type="component" value="Segment"/>
</dbReference>
<organism evidence="1 2">
    <name type="scientific">Mycobacterium phage HamSlice</name>
    <dbReference type="NCBI Taxonomy" id="1567483"/>
    <lineage>
        <taxon>Viruses</taxon>
        <taxon>Duplodnaviria</taxon>
        <taxon>Heunggongvirae</taxon>
        <taxon>Uroviricota</taxon>
        <taxon>Caudoviricetes</taxon>
        <taxon>Backyardiganvirus</taxon>
        <taxon>Backyardiganvirus peaches</taxon>
    </lineage>
</organism>
<reference evidence="1 2" key="1">
    <citation type="submission" date="2014-10" db="EMBL/GenBank/DDBJ databases">
        <authorList>
            <person name="Barber J.R."/>
            <person name="Boucher C.J."/>
            <person name="Butela K.A."/>
            <person name="Escareno D."/>
            <person name="Ferguson C.L."/>
            <person name="Helster A.R."/>
            <person name="Houser L.C."/>
            <person name="Mangery P."/>
            <person name="Pikula S.M."/>
            <person name="Robinson T.S."/>
            <person name="Sokol S.L."/>
            <person name="Sticha J."/>
            <person name="Suresh M.H."/>
            <person name="Anders K.R."/>
            <person name="Braun M.A."/>
            <person name="Delesalle V.A."/>
            <person name="Hughes L.E."/>
            <person name="Ware V.C."/>
            <person name="Bradley K.W."/>
            <person name="Barker L.P."/>
            <person name="Asai D.J."/>
            <person name="Bowman C.A."/>
            <person name="Russell D.A."/>
            <person name="Pope W.H."/>
            <person name="Jacobs-Sera D."/>
            <person name="Hendrix R.W."/>
            <person name="Hatfull G.F."/>
        </authorList>
    </citation>
    <scope>NUCLEOTIDE SEQUENCE [LARGE SCALE GENOMIC DNA]</scope>
</reference>
<sequence>MEDRDFFDLLYQQWSKTTGAQDTYWMVEEDTEHYAGGPGTFLVLAVDKENERKFIASFEREEDADFIAGLHGCLADLVRKLHMALDEADNADYDRDSRECRIAELELENAELRKELGR</sequence>
<accession>A0A0A1ENJ3</accession>
<proteinExistence type="predicted"/>
<dbReference type="EMBL" id="KP057620">
    <property type="protein sequence ID" value="AIY32205.1"/>
    <property type="molecule type" value="Genomic_DNA"/>
</dbReference>
<evidence type="ECO:0000313" key="1">
    <source>
        <dbReference type="EMBL" id="AIY32205.1"/>
    </source>
</evidence>
<evidence type="ECO:0000313" key="2">
    <source>
        <dbReference type="Proteomes" id="UP000030728"/>
    </source>
</evidence>
<protein>
    <submittedName>
        <fullName evidence="1">Uncharacterized protein</fullName>
    </submittedName>
</protein>
<gene>
    <name evidence="1" type="ORF">PBI_HAMSLICE_40</name>
</gene>
<name>A0A0A1ENJ3_9CAUD</name>